<feature type="binding site" evidence="19">
    <location>
        <position position="80"/>
    </location>
    <ligand>
        <name>GTP</name>
        <dbReference type="ChEBI" id="CHEBI:37565"/>
    </ligand>
</feature>
<comment type="pathway">
    <text evidence="5">Cofactor biosynthesis; adenosylcobalamin biosynthesis; adenosylcobalamin from cob(II)yrinate a,c-diamide: step 6/7.</text>
</comment>
<dbReference type="PIRSF" id="PIRSF006135">
    <property type="entry name" value="CobU"/>
    <property type="match status" value="1"/>
</dbReference>
<dbReference type="CDD" id="cd00544">
    <property type="entry name" value="CobU"/>
    <property type="match status" value="1"/>
</dbReference>
<dbReference type="EMBL" id="AMEP01000142">
    <property type="protein sequence ID" value="EKX97311.1"/>
    <property type="molecule type" value="Genomic_DNA"/>
</dbReference>
<dbReference type="EC" id="2.7.7.62" evidence="9"/>
<comment type="catalytic activity">
    <reaction evidence="1">
        <text>adenosylcob(III)inamide + ATP = adenosylcob(III)inamide phosphate + ADP + H(+)</text>
        <dbReference type="Rhea" id="RHEA:15769"/>
        <dbReference type="ChEBI" id="CHEBI:2480"/>
        <dbReference type="ChEBI" id="CHEBI:15378"/>
        <dbReference type="ChEBI" id="CHEBI:30616"/>
        <dbReference type="ChEBI" id="CHEBI:58502"/>
        <dbReference type="ChEBI" id="CHEBI:456216"/>
        <dbReference type="EC" id="2.7.1.156"/>
    </reaction>
</comment>
<dbReference type="GO" id="GO:0005524">
    <property type="term" value="F:ATP binding"/>
    <property type="evidence" value="ECO:0007669"/>
    <property type="project" value="UniProtKB-KW"/>
</dbReference>
<dbReference type="STRING" id="1127699.HMPREF9151_02229"/>
<evidence type="ECO:0000256" key="4">
    <source>
        <dbReference type="ARBA" id="ARBA00003889"/>
    </source>
</evidence>
<evidence type="ECO:0000256" key="19">
    <source>
        <dbReference type="PIRSR" id="PIRSR006135-2"/>
    </source>
</evidence>
<feature type="binding site" evidence="19">
    <location>
        <begin position="9"/>
        <end position="16"/>
    </location>
    <ligand>
        <name>GTP</name>
        <dbReference type="ChEBI" id="CHEBI:37565"/>
    </ligand>
</feature>
<keyword evidence="21" id="KW-1185">Reference proteome</keyword>
<evidence type="ECO:0000256" key="6">
    <source>
        <dbReference type="ARBA" id="ARBA00005159"/>
    </source>
</evidence>
<evidence type="ECO:0000256" key="1">
    <source>
        <dbReference type="ARBA" id="ARBA00000312"/>
    </source>
</evidence>
<dbReference type="Proteomes" id="UP000010433">
    <property type="component" value="Unassembled WGS sequence"/>
</dbReference>
<comment type="pathway">
    <text evidence="6">Cofactor biosynthesis; adenosylcobalamin biosynthesis; adenosylcobalamin from cob(II)yrinate a,c-diamide: step 5/7.</text>
</comment>
<dbReference type="AlphaFoldDB" id="L1N282"/>
<keyword evidence="14" id="KW-0067">ATP-binding</keyword>
<dbReference type="PATRIC" id="fig|1127699.3.peg.2038"/>
<comment type="similarity">
    <text evidence="7">Belongs to the CobU/CobP family.</text>
</comment>
<proteinExistence type="inferred from homology"/>
<evidence type="ECO:0000313" key="20">
    <source>
        <dbReference type="EMBL" id="EKX97311.1"/>
    </source>
</evidence>
<dbReference type="GO" id="GO:0008820">
    <property type="term" value="F:cobinamide phosphate guanylyltransferase activity"/>
    <property type="evidence" value="ECO:0007669"/>
    <property type="project" value="UniProtKB-EC"/>
</dbReference>
<dbReference type="GO" id="GO:0043752">
    <property type="term" value="F:adenosylcobinamide kinase activity"/>
    <property type="evidence" value="ECO:0007669"/>
    <property type="project" value="UniProtKB-EC"/>
</dbReference>
<keyword evidence="10" id="KW-0169">Cobalamin biosynthesis</keyword>
<accession>L1N282</accession>
<evidence type="ECO:0000256" key="11">
    <source>
        <dbReference type="ARBA" id="ARBA00022679"/>
    </source>
</evidence>
<name>L1N282_9BACT</name>
<dbReference type="HOGENOM" id="CLU_094161_0_0_10"/>
<evidence type="ECO:0000256" key="9">
    <source>
        <dbReference type="ARBA" id="ARBA00012523"/>
    </source>
</evidence>
<evidence type="ECO:0000256" key="14">
    <source>
        <dbReference type="ARBA" id="ARBA00022840"/>
    </source>
</evidence>
<comment type="catalytic activity">
    <reaction evidence="3">
        <text>adenosylcob(III)inamide + GTP = adenosylcob(III)inamide phosphate + GDP + H(+)</text>
        <dbReference type="Rhea" id="RHEA:15765"/>
        <dbReference type="ChEBI" id="CHEBI:2480"/>
        <dbReference type="ChEBI" id="CHEBI:15378"/>
        <dbReference type="ChEBI" id="CHEBI:37565"/>
        <dbReference type="ChEBI" id="CHEBI:58189"/>
        <dbReference type="ChEBI" id="CHEBI:58502"/>
        <dbReference type="EC" id="2.7.1.156"/>
    </reaction>
</comment>
<evidence type="ECO:0000256" key="18">
    <source>
        <dbReference type="PIRSR" id="PIRSR006135-1"/>
    </source>
</evidence>
<keyword evidence="12 19" id="KW-0547">Nucleotide-binding</keyword>
<organism evidence="20 21">
    <name type="scientific">Hoylesella saccharolytica F0055</name>
    <dbReference type="NCBI Taxonomy" id="1127699"/>
    <lineage>
        <taxon>Bacteria</taxon>
        <taxon>Pseudomonadati</taxon>
        <taxon>Bacteroidota</taxon>
        <taxon>Bacteroidia</taxon>
        <taxon>Bacteroidales</taxon>
        <taxon>Prevotellaceae</taxon>
        <taxon>Hoylesella</taxon>
    </lineage>
</organism>
<comment type="function">
    <text evidence="4">Catalyzes ATP-dependent phosphorylation of adenosylcobinamide and addition of GMP to adenosylcobinamide phosphate.</text>
</comment>
<sequence>MKRIIMITGGQRSGKSMYAEQLALSMSETPVYIATAHVWDEEFKQRILRHQERRGMAWSNIEEEKYLSRHNIYNKVAVIDCITLWCTNFFYNQHATTEQQPNVDEALEALKAEFDKFIAQEAVFIFVTNEIGSGGVSRNIVQRRFTDLEGWMNQYVASKADEVILMVSGIPVKIK</sequence>
<evidence type="ECO:0000256" key="15">
    <source>
        <dbReference type="ARBA" id="ARBA00023134"/>
    </source>
</evidence>
<evidence type="ECO:0000256" key="10">
    <source>
        <dbReference type="ARBA" id="ARBA00022573"/>
    </source>
</evidence>
<dbReference type="InterPro" id="IPR027417">
    <property type="entry name" value="P-loop_NTPase"/>
</dbReference>
<evidence type="ECO:0000256" key="7">
    <source>
        <dbReference type="ARBA" id="ARBA00007490"/>
    </source>
</evidence>
<dbReference type="Pfam" id="PF02283">
    <property type="entry name" value="CobU"/>
    <property type="match status" value="1"/>
</dbReference>
<evidence type="ECO:0000256" key="3">
    <source>
        <dbReference type="ARBA" id="ARBA00001522"/>
    </source>
</evidence>
<comment type="catalytic activity">
    <reaction evidence="2">
        <text>adenosylcob(III)inamide phosphate + GTP + H(+) = adenosylcob(III)inamide-GDP + diphosphate</text>
        <dbReference type="Rhea" id="RHEA:22712"/>
        <dbReference type="ChEBI" id="CHEBI:15378"/>
        <dbReference type="ChEBI" id="CHEBI:33019"/>
        <dbReference type="ChEBI" id="CHEBI:37565"/>
        <dbReference type="ChEBI" id="CHEBI:58502"/>
        <dbReference type="ChEBI" id="CHEBI:60487"/>
        <dbReference type="EC" id="2.7.7.62"/>
    </reaction>
</comment>
<dbReference type="PANTHER" id="PTHR34848:SF1">
    <property type="entry name" value="BIFUNCTIONAL ADENOSYLCOBALAMIN BIOSYNTHESIS PROTEIN COBU"/>
    <property type="match status" value="1"/>
</dbReference>
<reference evidence="20 21" key="1">
    <citation type="submission" date="2012-05" db="EMBL/GenBank/DDBJ databases">
        <authorList>
            <person name="Weinstock G."/>
            <person name="Sodergren E."/>
            <person name="Lobos E.A."/>
            <person name="Fulton L."/>
            <person name="Fulton R."/>
            <person name="Courtney L."/>
            <person name="Fronick C."/>
            <person name="O'Laughlin M."/>
            <person name="Godfrey J."/>
            <person name="Wilson R.M."/>
            <person name="Miner T."/>
            <person name="Farmer C."/>
            <person name="Delehaunty K."/>
            <person name="Cordes M."/>
            <person name="Minx P."/>
            <person name="Tomlinson C."/>
            <person name="Chen J."/>
            <person name="Wollam A."/>
            <person name="Pepin K.H."/>
            <person name="Bhonagiri V."/>
            <person name="Zhang X."/>
            <person name="Suruliraj S."/>
            <person name="Warren W."/>
            <person name="Mitreva M."/>
            <person name="Mardis E.R."/>
            <person name="Wilson R.K."/>
        </authorList>
    </citation>
    <scope>NUCLEOTIDE SEQUENCE [LARGE SCALE GENOMIC DNA]</scope>
    <source>
        <strain evidence="20 21">F0055</strain>
    </source>
</reference>
<evidence type="ECO:0000256" key="16">
    <source>
        <dbReference type="ARBA" id="ARBA00029570"/>
    </source>
</evidence>
<dbReference type="OrthoDB" id="9799422at2"/>
<dbReference type="UniPathway" id="UPA00148">
    <property type="reaction ID" value="UER00236"/>
</dbReference>
<protein>
    <recommendedName>
        <fullName evidence="16">Adenosylcobinamide kinase</fullName>
        <ecNumber evidence="8">2.7.1.156</ecNumber>
        <ecNumber evidence="9">2.7.7.62</ecNumber>
    </recommendedName>
    <alternativeName>
        <fullName evidence="17">Adenosylcobinamide-phosphate guanylyltransferase</fullName>
    </alternativeName>
</protein>
<dbReference type="GO" id="GO:0009236">
    <property type="term" value="P:cobalamin biosynthetic process"/>
    <property type="evidence" value="ECO:0007669"/>
    <property type="project" value="UniProtKB-UniPathway"/>
</dbReference>
<dbReference type="SUPFAM" id="SSF52540">
    <property type="entry name" value="P-loop containing nucleoside triphosphate hydrolases"/>
    <property type="match status" value="1"/>
</dbReference>
<comment type="caution">
    <text evidence="20">The sequence shown here is derived from an EMBL/GenBank/DDBJ whole genome shotgun (WGS) entry which is preliminary data.</text>
</comment>
<evidence type="ECO:0000256" key="8">
    <source>
        <dbReference type="ARBA" id="ARBA00012016"/>
    </source>
</evidence>
<evidence type="ECO:0000256" key="2">
    <source>
        <dbReference type="ARBA" id="ARBA00000711"/>
    </source>
</evidence>
<gene>
    <name evidence="20" type="ORF">HMPREF9151_02229</name>
</gene>
<dbReference type="GO" id="GO:0005525">
    <property type="term" value="F:GTP binding"/>
    <property type="evidence" value="ECO:0007669"/>
    <property type="project" value="UniProtKB-KW"/>
</dbReference>
<evidence type="ECO:0000256" key="13">
    <source>
        <dbReference type="ARBA" id="ARBA00022777"/>
    </source>
</evidence>
<dbReference type="PANTHER" id="PTHR34848">
    <property type="match status" value="1"/>
</dbReference>
<keyword evidence="15 19" id="KW-0342">GTP-binding</keyword>
<evidence type="ECO:0000313" key="21">
    <source>
        <dbReference type="Proteomes" id="UP000010433"/>
    </source>
</evidence>
<evidence type="ECO:0000256" key="5">
    <source>
        <dbReference type="ARBA" id="ARBA00004692"/>
    </source>
</evidence>
<evidence type="ECO:0000256" key="12">
    <source>
        <dbReference type="ARBA" id="ARBA00022741"/>
    </source>
</evidence>
<dbReference type="Gene3D" id="3.40.50.300">
    <property type="entry name" value="P-loop containing nucleotide triphosphate hydrolases"/>
    <property type="match status" value="1"/>
</dbReference>
<feature type="active site" description="GMP-histidine intermediate" evidence="18">
    <location>
        <position position="50"/>
    </location>
</feature>
<dbReference type="EC" id="2.7.1.156" evidence="8"/>
<keyword evidence="13" id="KW-0418">Kinase</keyword>
<dbReference type="RefSeq" id="WP_009161090.1">
    <property type="nucleotide sequence ID" value="NZ_KB290960.1"/>
</dbReference>
<feature type="binding site" evidence="19">
    <location>
        <begin position="34"/>
        <end position="36"/>
    </location>
    <ligand>
        <name>GTP</name>
        <dbReference type="ChEBI" id="CHEBI:37565"/>
    </ligand>
</feature>
<feature type="binding site" evidence="19">
    <location>
        <position position="62"/>
    </location>
    <ligand>
        <name>GTP</name>
        <dbReference type="ChEBI" id="CHEBI:37565"/>
    </ligand>
</feature>
<dbReference type="InterPro" id="IPR003203">
    <property type="entry name" value="CobU/CobP"/>
</dbReference>
<evidence type="ECO:0000256" key="17">
    <source>
        <dbReference type="ARBA" id="ARBA00030571"/>
    </source>
</evidence>
<keyword evidence="11" id="KW-0808">Transferase</keyword>